<dbReference type="InterPro" id="IPR002052">
    <property type="entry name" value="DNA_methylase_N6_adenine_CS"/>
</dbReference>
<keyword evidence="3" id="KW-0808">Transferase</keyword>
<dbReference type="SUPFAM" id="SSF53335">
    <property type="entry name" value="S-adenosyl-L-methionine-dependent methyltransferases"/>
    <property type="match status" value="1"/>
</dbReference>
<dbReference type="PROSITE" id="PS00092">
    <property type="entry name" value="N6_MTASE"/>
    <property type="match status" value="1"/>
</dbReference>
<reference evidence="6 7" key="1">
    <citation type="submission" date="2024-02" db="EMBL/GenBank/DDBJ databases">
        <title>A nitrogen-fixing paenibacillus bacterium.</title>
        <authorList>
            <person name="Zhang W.L."/>
            <person name="Chen S.F."/>
        </authorList>
    </citation>
    <scope>NUCLEOTIDE SEQUENCE [LARGE SCALE GENOMIC DNA]</scope>
    <source>
        <strain evidence="6 7">M1</strain>
    </source>
</reference>
<dbReference type="EC" id="2.1.1.72" evidence="1"/>
<evidence type="ECO:0000313" key="6">
    <source>
        <dbReference type="EMBL" id="MEF2969113.1"/>
    </source>
</evidence>
<dbReference type="Proteomes" id="UP001306950">
    <property type="component" value="Unassembled WGS sequence"/>
</dbReference>
<evidence type="ECO:0000256" key="3">
    <source>
        <dbReference type="ARBA" id="ARBA00022679"/>
    </source>
</evidence>
<comment type="catalytic activity">
    <reaction evidence="5">
        <text>a 2'-deoxyadenosine in DNA + S-adenosyl-L-methionine = an N(6)-methyl-2'-deoxyadenosine in DNA + S-adenosyl-L-homocysteine + H(+)</text>
        <dbReference type="Rhea" id="RHEA:15197"/>
        <dbReference type="Rhea" id="RHEA-COMP:12418"/>
        <dbReference type="Rhea" id="RHEA-COMP:12419"/>
        <dbReference type="ChEBI" id="CHEBI:15378"/>
        <dbReference type="ChEBI" id="CHEBI:57856"/>
        <dbReference type="ChEBI" id="CHEBI:59789"/>
        <dbReference type="ChEBI" id="CHEBI:90615"/>
        <dbReference type="ChEBI" id="CHEBI:90616"/>
        <dbReference type="EC" id="2.1.1.72"/>
    </reaction>
</comment>
<keyword evidence="7" id="KW-1185">Reference proteome</keyword>
<evidence type="ECO:0000313" key="7">
    <source>
        <dbReference type="Proteomes" id="UP001306950"/>
    </source>
</evidence>
<gene>
    <name evidence="6" type="ORF">V3851_25345</name>
</gene>
<dbReference type="GO" id="GO:0008168">
    <property type="term" value="F:methyltransferase activity"/>
    <property type="evidence" value="ECO:0007669"/>
    <property type="project" value="UniProtKB-KW"/>
</dbReference>
<keyword evidence="4" id="KW-0949">S-adenosyl-L-methionine</keyword>
<dbReference type="GO" id="GO:0032259">
    <property type="term" value="P:methylation"/>
    <property type="evidence" value="ECO:0007669"/>
    <property type="project" value="UniProtKB-KW"/>
</dbReference>
<proteinExistence type="predicted"/>
<dbReference type="InterPro" id="IPR029063">
    <property type="entry name" value="SAM-dependent_MTases_sf"/>
</dbReference>
<dbReference type="RefSeq" id="WP_331849218.1">
    <property type="nucleotide sequence ID" value="NZ_JAZHPZ010000023.1"/>
</dbReference>
<dbReference type="Pfam" id="PF02086">
    <property type="entry name" value="MethyltransfD12"/>
    <property type="match status" value="1"/>
</dbReference>
<organism evidence="6 7">
    <name type="scientific">Paenibacillus haidiansis</name>
    <dbReference type="NCBI Taxonomy" id="1574488"/>
    <lineage>
        <taxon>Bacteria</taxon>
        <taxon>Bacillati</taxon>
        <taxon>Bacillota</taxon>
        <taxon>Bacilli</taxon>
        <taxon>Bacillales</taxon>
        <taxon>Paenibacillaceae</taxon>
        <taxon>Paenibacillus</taxon>
    </lineage>
</organism>
<dbReference type="InterPro" id="IPR012327">
    <property type="entry name" value="MeTrfase_D12"/>
</dbReference>
<evidence type="ECO:0000256" key="2">
    <source>
        <dbReference type="ARBA" id="ARBA00022603"/>
    </source>
</evidence>
<dbReference type="PANTHER" id="PTHR30481">
    <property type="entry name" value="DNA ADENINE METHYLASE"/>
    <property type="match status" value="1"/>
</dbReference>
<dbReference type="EMBL" id="JAZHPZ010000023">
    <property type="protein sequence ID" value="MEF2969113.1"/>
    <property type="molecule type" value="Genomic_DNA"/>
</dbReference>
<sequence length="306" mass="34896">MGTSKKPVSVISYVGGKSQLVPNIVPIIEFAAREYGLSDYYELCGGGARMLLNLPPNLFERRVYNDMDRGLCNLFACLGDKNYLYELMALLEEQGVGEDVFLKAKHAREYEARMLLNGSDFELDRVTSAAYAYIVTQQSRAAMMTKFDMSRVTDKGRLQSYFKRVRNIDRNYSIFSGVEITCGDVFEWLDLLRGKNNGFVYLDPPYIPDSSMVLTEHYGGNSWLVADHERLVDKLLDIGDIKVALSGYNNECYSRLENAGWRKLYLKEVHVSSSAVGRKNTEFLWISFSLPKSLEEQVCMIDYTAW</sequence>
<accession>A0ABU7VZB0</accession>
<dbReference type="PRINTS" id="PR00505">
    <property type="entry name" value="D12N6MTFRASE"/>
</dbReference>
<keyword evidence="2 6" id="KW-0489">Methyltransferase</keyword>
<comment type="caution">
    <text evidence="6">The sequence shown here is derived from an EMBL/GenBank/DDBJ whole genome shotgun (WGS) entry which is preliminary data.</text>
</comment>
<protein>
    <recommendedName>
        <fullName evidence="1">site-specific DNA-methyltransferase (adenine-specific)</fullName>
        <ecNumber evidence="1">2.1.1.72</ecNumber>
    </recommendedName>
</protein>
<evidence type="ECO:0000256" key="1">
    <source>
        <dbReference type="ARBA" id="ARBA00011900"/>
    </source>
</evidence>
<name>A0ABU7VZB0_9BACL</name>
<dbReference type="Gene3D" id="3.40.50.150">
    <property type="entry name" value="Vaccinia Virus protein VP39"/>
    <property type="match status" value="2"/>
</dbReference>
<evidence type="ECO:0000256" key="5">
    <source>
        <dbReference type="ARBA" id="ARBA00047942"/>
    </source>
</evidence>
<evidence type="ECO:0000256" key="4">
    <source>
        <dbReference type="ARBA" id="ARBA00022691"/>
    </source>
</evidence>